<keyword evidence="4" id="KW-0663">Pyridoxal phosphate</keyword>
<reference evidence="5" key="1">
    <citation type="submission" date="2018-06" db="EMBL/GenBank/DDBJ databases">
        <authorList>
            <person name="Zhirakovskaya E."/>
        </authorList>
    </citation>
    <scope>NUCLEOTIDE SEQUENCE</scope>
</reference>
<dbReference type="Gene3D" id="3.90.1150.10">
    <property type="entry name" value="Aspartate Aminotransferase, domain 1"/>
    <property type="match status" value="1"/>
</dbReference>
<dbReference type="GO" id="GO:0030170">
    <property type="term" value="F:pyridoxal phosphate binding"/>
    <property type="evidence" value="ECO:0007669"/>
    <property type="project" value="InterPro"/>
</dbReference>
<dbReference type="CDD" id="cd00610">
    <property type="entry name" value="OAT_like"/>
    <property type="match status" value="1"/>
</dbReference>
<dbReference type="PROSITE" id="PS00600">
    <property type="entry name" value="AA_TRANSFER_CLASS_3"/>
    <property type="match status" value="1"/>
</dbReference>
<dbReference type="GO" id="GO:0003992">
    <property type="term" value="F:N2-acetyl-L-ornithine:2-oxoglutarate 5-aminotransferase activity"/>
    <property type="evidence" value="ECO:0007669"/>
    <property type="project" value="UniProtKB-EC"/>
</dbReference>
<accession>A0A3B0V1T4</accession>
<evidence type="ECO:0000256" key="4">
    <source>
        <dbReference type="ARBA" id="ARBA00022898"/>
    </source>
</evidence>
<name>A0A3B0V1T4_9ZZZZ</name>
<dbReference type="PIRSF" id="PIRSF000521">
    <property type="entry name" value="Transaminase_4ab_Lys_Orn"/>
    <property type="match status" value="1"/>
</dbReference>
<dbReference type="InterPro" id="IPR015421">
    <property type="entry name" value="PyrdxlP-dep_Trfase_major"/>
</dbReference>
<dbReference type="PANTHER" id="PTHR11986">
    <property type="entry name" value="AMINOTRANSFERASE CLASS III"/>
    <property type="match status" value="1"/>
</dbReference>
<proteinExistence type="predicted"/>
<gene>
    <name evidence="5" type="ORF">MNBD_BACTEROID06-1423</name>
</gene>
<dbReference type="EMBL" id="UOES01000038">
    <property type="protein sequence ID" value="VAW25926.1"/>
    <property type="molecule type" value="Genomic_DNA"/>
</dbReference>
<dbReference type="GO" id="GO:0042802">
    <property type="term" value="F:identical protein binding"/>
    <property type="evidence" value="ECO:0007669"/>
    <property type="project" value="TreeGrafter"/>
</dbReference>
<evidence type="ECO:0000256" key="3">
    <source>
        <dbReference type="ARBA" id="ARBA00022679"/>
    </source>
</evidence>
<dbReference type="SUPFAM" id="SSF53383">
    <property type="entry name" value="PLP-dependent transferases"/>
    <property type="match status" value="1"/>
</dbReference>
<sequence length="393" mass="43087">MKAKEIFNKHLAPTSPMPVGLDIESAEGVYLADKSGKKYIDFIAGIGVLSVGHKHPKVVEAIKNQLDKHAHVMVYGEYLQDSVISLAEKLASLLPEQLNTSYFVNSGTEANEAAIKLAKRATGKHRIITFNKAYHGNTQGSMSVSDNEDKKRNFRPLIPGVEKIAFDSIEALAAITEQTAAVIIEPIQGDAGVRIPSEEFMIALRNKCTEVGTLLIFDEVQTGIGRTGKLFAFEHFNIIPDIITLAKGLGGGMPIGAFIASHKLMKLLSHNPMLGHITTFGGNPVCCASALATLNIIAEQFFLTQVEPKGRLIEELLVHTEIKAIRRKGLMLAIELKTEEKVNKLIEYCIANGVIIYWFLSTRNSFRISPPLTITQEEIKEACGVIKDGLDRL</sequence>
<dbReference type="InterPro" id="IPR015424">
    <property type="entry name" value="PyrdxlP-dep_Trfase"/>
</dbReference>
<organism evidence="5">
    <name type="scientific">hydrothermal vent metagenome</name>
    <dbReference type="NCBI Taxonomy" id="652676"/>
    <lineage>
        <taxon>unclassified sequences</taxon>
        <taxon>metagenomes</taxon>
        <taxon>ecological metagenomes</taxon>
    </lineage>
</organism>
<dbReference type="FunFam" id="3.40.640.10:FF:000004">
    <property type="entry name" value="Acetylornithine aminotransferase"/>
    <property type="match status" value="1"/>
</dbReference>
<dbReference type="InterPro" id="IPR050103">
    <property type="entry name" value="Class-III_PLP-dep_AT"/>
</dbReference>
<dbReference type="AlphaFoldDB" id="A0A3B0V1T4"/>
<dbReference type="PANTHER" id="PTHR11986:SF79">
    <property type="entry name" value="ACETYLORNITHINE AMINOTRANSFERASE, MITOCHONDRIAL"/>
    <property type="match status" value="1"/>
</dbReference>
<comment type="cofactor">
    <cofactor evidence="1">
        <name>pyridoxal 5'-phosphate</name>
        <dbReference type="ChEBI" id="CHEBI:597326"/>
    </cofactor>
</comment>
<dbReference type="Pfam" id="PF00202">
    <property type="entry name" value="Aminotran_3"/>
    <property type="match status" value="1"/>
</dbReference>
<dbReference type="InterPro" id="IPR005814">
    <property type="entry name" value="Aminotrans_3"/>
</dbReference>
<evidence type="ECO:0000256" key="2">
    <source>
        <dbReference type="ARBA" id="ARBA00022576"/>
    </source>
</evidence>
<keyword evidence="3 5" id="KW-0808">Transferase</keyword>
<dbReference type="EC" id="2.6.1.11" evidence="5"/>
<dbReference type="InterPro" id="IPR049704">
    <property type="entry name" value="Aminotrans_3_PPA_site"/>
</dbReference>
<dbReference type="Gene3D" id="3.40.640.10">
    <property type="entry name" value="Type I PLP-dependent aspartate aminotransferase-like (Major domain)"/>
    <property type="match status" value="1"/>
</dbReference>
<dbReference type="InterPro" id="IPR015422">
    <property type="entry name" value="PyrdxlP-dep_Trfase_small"/>
</dbReference>
<keyword evidence="2 5" id="KW-0032">Aminotransferase</keyword>
<evidence type="ECO:0000256" key="1">
    <source>
        <dbReference type="ARBA" id="ARBA00001933"/>
    </source>
</evidence>
<evidence type="ECO:0000313" key="5">
    <source>
        <dbReference type="EMBL" id="VAW25926.1"/>
    </source>
</evidence>
<protein>
    <submittedName>
        <fullName evidence="5">Acetylornithine aminotransferase (ACOAT)</fullName>
        <ecNumber evidence="5">2.6.1.11</ecNumber>
    </submittedName>
</protein>